<dbReference type="InterPro" id="IPR016166">
    <property type="entry name" value="FAD-bd_PCMH"/>
</dbReference>
<dbReference type="InterPro" id="IPR005107">
    <property type="entry name" value="CO_DH_flav_C"/>
</dbReference>
<dbReference type="PANTHER" id="PTHR42659:SF9">
    <property type="entry name" value="XANTHINE DEHYDROGENASE FAD-BINDING SUBUNIT XDHB-RELATED"/>
    <property type="match status" value="1"/>
</dbReference>
<dbReference type="InterPro" id="IPR016169">
    <property type="entry name" value="FAD-bd_PCMH_sub2"/>
</dbReference>
<dbReference type="SMART" id="SM01092">
    <property type="entry name" value="CO_deh_flav_C"/>
    <property type="match status" value="1"/>
</dbReference>
<dbReference type="InterPro" id="IPR036683">
    <property type="entry name" value="CO_DH_flav_C_dom_sf"/>
</dbReference>
<keyword evidence="4" id="KW-1185">Reference proteome</keyword>
<dbReference type="AlphaFoldDB" id="A0A139XAS2"/>
<dbReference type="STRING" id="128403.WA1_17340"/>
<evidence type="ECO:0000313" key="3">
    <source>
        <dbReference type="EMBL" id="KYC41791.1"/>
    </source>
</evidence>
<dbReference type="InterPro" id="IPR036318">
    <property type="entry name" value="FAD-bd_PCMH-like_sf"/>
</dbReference>
<dbReference type="Pfam" id="PF03450">
    <property type="entry name" value="CO_deh_flav_C"/>
    <property type="match status" value="1"/>
</dbReference>
<dbReference type="OrthoDB" id="9814706at2"/>
<feature type="domain" description="FAD-binding PCMH-type" evidence="2">
    <location>
        <begin position="1"/>
        <end position="242"/>
    </location>
</feature>
<dbReference type="SUPFAM" id="SSF56176">
    <property type="entry name" value="FAD-binding/transporter-associated domain-like"/>
    <property type="match status" value="1"/>
</dbReference>
<dbReference type="Gene3D" id="3.30.465.10">
    <property type="match status" value="1"/>
</dbReference>
<dbReference type="GO" id="GO:0071949">
    <property type="term" value="F:FAD binding"/>
    <property type="evidence" value="ECO:0007669"/>
    <property type="project" value="InterPro"/>
</dbReference>
<proteinExistence type="predicted"/>
<dbReference type="Gene3D" id="3.30.43.10">
    <property type="entry name" value="Uridine Diphospho-n-acetylenolpyruvylglucosamine Reductase, domain 2"/>
    <property type="match status" value="1"/>
</dbReference>
<dbReference type="RefSeq" id="WP_017748840.1">
    <property type="nucleotide sequence ID" value="NZ_KQ976354.1"/>
</dbReference>
<dbReference type="PROSITE" id="PS51387">
    <property type="entry name" value="FAD_PCMH"/>
    <property type="match status" value="1"/>
</dbReference>
<reference evidence="3 4" key="1">
    <citation type="journal article" date="2013" name="Genome Biol. Evol.">
        <title>Genomes of Stigonematalean cyanobacteria (subsection V) and the evolution of oxygenic photosynthesis from prokaryotes to plastids.</title>
        <authorList>
            <person name="Dagan T."/>
            <person name="Roettger M."/>
            <person name="Stucken K."/>
            <person name="Landan G."/>
            <person name="Koch R."/>
            <person name="Major P."/>
            <person name="Gould S.B."/>
            <person name="Goremykin V.V."/>
            <person name="Rippka R."/>
            <person name="Tandeau de Marsac N."/>
            <person name="Gugger M."/>
            <person name="Lockhart P.J."/>
            <person name="Allen J.F."/>
            <person name="Brune I."/>
            <person name="Maus I."/>
            <person name="Puhler A."/>
            <person name="Martin W.F."/>
        </authorList>
    </citation>
    <scope>NUCLEOTIDE SEQUENCE [LARGE SCALE GENOMIC DNA]</scope>
    <source>
        <strain evidence="3 4">PCC 7110</strain>
    </source>
</reference>
<dbReference type="InterPro" id="IPR002346">
    <property type="entry name" value="Mopterin_DH_FAD-bd"/>
</dbReference>
<dbReference type="Proteomes" id="UP000076925">
    <property type="component" value="Unassembled WGS sequence"/>
</dbReference>
<dbReference type="Gene3D" id="3.30.390.50">
    <property type="entry name" value="CO dehydrogenase flavoprotein, C-terminal domain"/>
    <property type="match status" value="1"/>
</dbReference>
<dbReference type="SUPFAM" id="SSF55447">
    <property type="entry name" value="CO dehydrogenase flavoprotein C-terminal domain-like"/>
    <property type="match status" value="1"/>
</dbReference>
<sequence>MKRFEWMNASTINEAVAQVNSTVADATVAASSVAATKQNQTANNTAIVKAGGIDLLDLLKEGLVTPSRVINIRTLPNMDRMSADAQTGLRIGPLVTLAQLSTDLSVRQGYTALAEAASHIATPQIRNVATIGGNLLQRPRCWYFRSEQFRCLKRGGKECFAIEGEHKYHAIFNNEVCPCVHASTAATALVALGARLVLTSPKGVGEVLLEEFFVTPEKDVLRENSLQPNELITEIRVPALGANVRSVHLKQGEKESYDWAIADTAVMVEKSGGRCTKASIVLGAAAPVPLRARTAEAVLIGKPINEETARAAAKAAVQGAKPLSQNAYKVPIFEVLVRRAILLADTRSM</sequence>
<comment type="caution">
    <text evidence="3">The sequence shown here is derived from an EMBL/GenBank/DDBJ whole genome shotgun (WGS) entry which is preliminary data.</text>
</comment>
<evidence type="ECO:0000256" key="1">
    <source>
        <dbReference type="ARBA" id="ARBA00023002"/>
    </source>
</evidence>
<dbReference type="Pfam" id="PF00941">
    <property type="entry name" value="FAD_binding_5"/>
    <property type="match status" value="1"/>
</dbReference>
<dbReference type="InterPro" id="IPR016167">
    <property type="entry name" value="FAD-bd_PCMH_sub1"/>
</dbReference>
<accession>A0A139XAS2</accession>
<gene>
    <name evidence="3" type="ORF">WA1_17340</name>
</gene>
<organism evidence="3 4">
    <name type="scientific">Scytonema hofmannii PCC 7110</name>
    <dbReference type="NCBI Taxonomy" id="128403"/>
    <lineage>
        <taxon>Bacteria</taxon>
        <taxon>Bacillati</taxon>
        <taxon>Cyanobacteriota</taxon>
        <taxon>Cyanophyceae</taxon>
        <taxon>Nostocales</taxon>
        <taxon>Scytonemataceae</taxon>
        <taxon>Scytonema</taxon>
    </lineage>
</organism>
<dbReference type="PANTHER" id="PTHR42659">
    <property type="entry name" value="XANTHINE DEHYDROGENASE SUBUNIT C-RELATED"/>
    <property type="match status" value="1"/>
</dbReference>
<dbReference type="InterPro" id="IPR051312">
    <property type="entry name" value="Diverse_Substr_Oxidored"/>
</dbReference>
<evidence type="ECO:0000259" key="2">
    <source>
        <dbReference type="PROSITE" id="PS51387"/>
    </source>
</evidence>
<dbReference type="EMBL" id="ANNX02000020">
    <property type="protein sequence ID" value="KYC41791.1"/>
    <property type="molecule type" value="Genomic_DNA"/>
</dbReference>
<dbReference type="GO" id="GO:0016491">
    <property type="term" value="F:oxidoreductase activity"/>
    <property type="evidence" value="ECO:0007669"/>
    <property type="project" value="UniProtKB-KW"/>
</dbReference>
<protein>
    <submittedName>
        <fullName evidence="3">Oxidoreductase</fullName>
    </submittedName>
</protein>
<name>A0A139XAS2_9CYAN</name>
<evidence type="ECO:0000313" key="4">
    <source>
        <dbReference type="Proteomes" id="UP000076925"/>
    </source>
</evidence>
<keyword evidence="1" id="KW-0560">Oxidoreductase</keyword>